<feature type="transmembrane region" description="Helical" evidence="1">
    <location>
        <begin position="111"/>
        <end position="132"/>
    </location>
</feature>
<accession>A0A5S9F670</accession>
<proteinExistence type="predicted"/>
<keyword evidence="1" id="KW-0472">Membrane</keyword>
<name>A0A5S9F670_UABAM</name>
<evidence type="ECO:0000313" key="3">
    <source>
        <dbReference type="Proteomes" id="UP000326354"/>
    </source>
</evidence>
<dbReference type="EMBL" id="AP019860">
    <property type="protein sequence ID" value="BBM87368.1"/>
    <property type="molecule type" value="Genomic_DNA"/>
</dbReference>
<feature type="transmembrane region" description="Helical" evidence="1">
    <location>
        <begin position="39"/>
        <end position="56"/>
    </location>
</feature>
<dbReference type="KEGG" id="uam:UABAM_05777"/>
<dbReference type="RefSeq" id="WP_151971390.1">
    <property type="nucleotide sequence ID" value="NZ_AP019860.1"/>
</dbReference>
<sequence length="247" mass="27782">MKLKISDYFILLIFLLFTLGGGIAAFLEQGEKATELASIAIFFGLGFIFWLSTMIYKHRQQKLFNNNEADICLPIETPIAMSKSKTVMLALGIVIAGTATCHFTQDQDVPFACGIIMIAFGSLIFLATLTGLTANESFIFQPQGIRFVRRTYSFLVNWDNIDSYSSGEFYDNPAFIIGVSDMNSVLETVTASNPQKAKKKLAKRFKWDKMVFKQYAVMIMPSTYNINLADLHHTVAFCLEKYHNPDS</sequence>
<dbReference type="Proteomes" id="UP000326354">
    <property type="component" value="Chromosome"/>
</dbReference>
<evidence type="ECO:0000313" key="2">
    <source>
        <dbReference type="EMBL" id="BBM87368.1"/>
    </source>
</evidence>
<reference evidence="2 3" key="1">
    <citation type="submission" date="2019-08" db="EMBL/GenBank/DDBJ databases">
        <title>Complete genome sequence of Candidatus Uab amorphum.</title>
        <authorList>
            <person name="Shiratori T."/>
            <person name="Suzuki S."/>
            <person name="Kakizawa Y."/>
            <person name="Ishida K."/>
        </authorList>
    </citation>
    <scope>NUCLEOTIDE SEQUENCE [LARGE SCALE GENOMIC DNA]</scope>
    <source>
        <strain evidence="2 3">SRT547</strain>
    </source>
</reference>
<feature type="transmembrane region" description="Helical" evidence="1">
    <location>
        <begin position="7"/>
        <end position="27"/>
    </location>
</feature>
<organism evidence="2 3">
    <name type="scientific">Uabimicrobium amorphum</name>
    <dbReference type="NCBI Taxonomy" id="2596890"/>
    <lineage>
        <taxon>Bacteria</taxon>
        <taxon>Pseudomonadati</taxon>
        <taxon>Planctomycetota</taxon>
        <taxon>Candidatus Uabimicrobiia</taxon>
        <taxon>Candidatus Uabimicrobiales</taxon>
        <taxon>Candidatus Uabimicrobiaceae</taxon>
        <taxon>Candidatus Uabimicrobium</taxon>
    </lineage>
</organism>
<keyword evidence="1" id="KW-0812">Transmembrane</keyword>
<keyword evidence="3" id="KW-1185">Reference proteome</keyword>
<gene>
    <name evidence="2" type="ORF">UABAM_05777</name>
</gene>
<dbReference type="AlphaFoldDB" id="A0A5S9F670"/>
<protein>
    <submittedName>
        <fullName evidence="2">Uncharacterized protein</fullName>
    </submittedName>
</protein>
<keyword evidence="1" id="KW-1133">Transmembrane helix</keyword>
<evidence type="ECO:0000256" key="1">
    <source>
        <dbReference type="SAM" id="Phobius"/>
    </source>
</evidence>